<dbReference type="InterPro" id="IPR038444">
    <property type="entry name" value="DUF465_sf"/>
</dbReference>
<protein>
    <recommendedName>
        <fullName evidence="3">DUF465 domain-containing protein</fullName>
    </recommendedName>
</protein>
<organism evidence="1 2">
    <name type="scientific">Candidatus Nitrohelix vancouverensis</name>
    <dbReference type="NCBI Taxonomy" id="2705534"/>
    <lineage>
        <taxon>Bacteria</taxon>
        <taxon>Pseudomonadati</taxon>
        <taxon>Nitrospinota/Tectimicrobiota group</taxon>
        <taxon>Nitrospinota</taxon>
        <taxon>Nitrospinia</taxon>
        <taxon>Nitrospinales</taxon>
        <taxon>Nitrospinaceae</taxon>
        <taxon>Candidatus Nitrohelix</taxon>
    </lineage>
</organism>
<name>A0A7T0C3A7_9BACT</name>
<dbReference type="Gene3D" id="6.10.280.50">
    <property type="match status" value="1"/>
</dbReference>
<evidence type="ECO:0000313" key="1">
    <source>
        <dbReference type="EMBL" id="QPJ65772.1"/>
    </source>
</evidence>
<reference evidence="2" key="1">
    <citation type="submission" date="2020-02" db="EMBL/GenBank/DDBJ databases">
        <title>Genomic and physiological characterization of two novel Nitrospinaceae genera.</title>
        <authorList>
            <person name="Mueller A.J."/>
            <person name="Jung M.-Y."/>
            <person name="Strachan C.R."/>
            <person name="Herbold C.W."/>
            <person name="Kirkegaard R.H."/>
            <person name="Daims H."/>
        </authorList>
    </citation>
    <scope>NUCLEOTIDE SEQUENCE [LARGE SCALE GENOMIC DNA]</scope>
</reference>
<accession>A0A7T0C3A7</accession>
<sequence>MEIEANLLEKMINASPEFKRIHEKHNGLKQKVEALNKLKYLTPEQEVEKKQHQKEKLIMKDQMEKLLVEHEPNIQ</sequence>
<evidence type="ECO:0000313" key="2">
    <source>
        <dbReference type="Proteomes" id="UP000594464"/>
    </source>
</evidence>
<proteinExistence type="predicted"/>
<dbReference type="Proteomes" id="UP000594464">
    <property type="component" value="Chromosome"/>
</dbReference>
<dbReference type="KEGG" id="nva:G3M78_10370"/>
<evidence type="ECO:0008006" key="3">
    <source>
        <dbReference type="Google" id="ProtNLM"/>
    </source>
</evidence>
<dbReference type="EMBL" id="CP048620">
    <property type="protein sequence ID" value="QPJ65772.1"/>
    <property type="molecule type" value="Genomic_DNA"/>
</dbReference>
<gene>
    <name evidence="1" type="ORF">G3M78_10370</name>
</gene>
<dbReference type="AlphaFoldDB" id="A0A7T0C3A7"/>